<evidence type="ECO:0000313" key="5">
    <source>
        <dbReference type="Proteomes" id="UP001597199"/>
    </source>
</evidence>
<protein>
    <submittedName>
        <fullName evidence="4">ROK family protein</fullName>
    </submittedName>
</protein>
<reference evidence="5" key="1">
    <citation type="journal article" date="2019" name="Int. J. Syst. Evol. Microbiol.">
        <title>The Global Catalogue of Microorganisms (GCM) 10K type strain sequencing project: providing services to taxonomists for standard genome sequencing and annotation.</title>
        <authorList>
            <consortium name="The Broad Institute Genomics Platform"/>
            <consortium name="The Broad Institute Genome Sequencing Center for Infectious Disease"/>
            <person name="Wu L."/>
            <person name="Ma J."/>
        </authorList>
    </citation>
    <scope>NUCLEOTIDE SEQUENCE [LARGE SCALE GENOMIC DNA]</scope>
    <source>
        <strain evidence="5">CCM 9110</strain>
    </source>
</reference>
<organism evidence="4 5">
    <name type="scientific">Lacticaseibacillus suilingensis</name>
    <dbReference type="NCBI Taxonomy" id="2799577"/>
    <lineage>
        <taxon>Bacteria</taxon>
        <taxon>Bacillati</taxon>
        <taxon>Bacillota</taxon>
        <taxon>Bacilli</taxon>
        <taxon>Lactobacillales</taxon>
        <taxon>Lactobacillaceae</taxon>
        <taxon>Lacticaseibacillus</taxon>
    </lineage>
</organism>
<evidence type="ECO:0000256" key="3">
    <source>
        <dbReference type="ARBA" id="ARBA00022629"/>
    </source>
</evidence>
<sequence length="382" mass="40294">MARMSKHSVRQNNEKNVLQAVINDGPIARSQVAKALKLNKVTVSDIFSQLLDEGYLEVVGSGEGSQAGGRKPTLHRFNPHYGYVVSFDLGFHATDMMVTTLTGQVLHSANFWGEGAPIAERLAFMVQQVQAFQEAIAGQTLHGLLGVAIGVHGIVNHNQVVDSPFMALDGIELAPYFEQALAVPVVLENEANLAALYARDFTELAAAQQDLVALSIHKGIGAGVVIDGQLFRGANGGAGEVGRALAPDDQGQLVKIETLCSEDAVLAQLATVCGHALKAEEIASLTKTATPAVQPVLAQFVMRLTLVIHNLVASYDPKIVVINSGLIAANPDLLTDLTRALTAAGHAVPLTLGEAGEHAITLGGTTLIVHQVLGLGSRQLHF</sequence>
<evidence type="ECO:0000256" key="2">
    <source>
        <dbReference type="ARBA" id="ARBA00006479"/>
    </source>
</evidence>
<comment type="function">
    <text evidence="1">Transcriptional repressor of xylose-utilizing enzymes.</text>
</comment>
<accession>A0ABW4BEZ2</accession>
<evidence type="ECO:0000313" key="4">
    <source>
        <dbReference type="EMBL" id="MFD1398380.1"/>
    </source>
</evidence>
<comment type="similarity">
    <text evidence="2">Belongs to the ROK (NagC/XylR) family.</text>
</comment>
<dbReference type="Gene3D" id="3.30.420.40">
    <property type="match status" value="2"/>
</dbReference>
<dbReference type="PANTHER" id="PTHR18964:SF149">
    <property type="entry name" value="BIFUNCTIONAL UDP-N-ACETYLGLUCOSAMINE 2-EPIMERASE_N-ACETYLMANNOSAMINE KINASE"/>
    <property type="match status" value="1"/>
</dbReference>
<dbReference type="Pfam" id="PF00480">
    <property type="entry name" value="ROK"/>
    <property type="match status" value="1"/>
</dbReference>
<comment type="caution">
    <text evidence="4">The sequence shown here is derived from an EMBL/GenBank/DDBJ whole genome shotgun (WGS) entry which is preliminary data.</text>
</comment>
<dbReference type="EMBL" id="JBHTOA010000016">
    <property type="protein sequence ID" value="MFD1398380.1"/>
    <property type="molecule type" value="Genomic_DNA"/>
</dbReference>
<dbReference type="PANTHER" id="PTHR18964">
    <property type="entry name" value="ROK (REPRESSOR, ORF, KINASE) FAMILY"/>
    <property type="match status" value="1"/>
</dbReference>
<dbReference type="SUPFAM" id="SSF53067">
    <property type="entry name" value="Actin-like ATPase domain"/>
    <property type="match status" value="1"/>
</dbReference>
<name>A0ABW4BEZ2_9LACO</name>
<dbReference type="PROSITE" id="PS01125">
    <property type="entry name" value="ROK"/>
    <property type="match status" value="1"/>
</dbReference>
<keyword evidence="3" id="KW-0119">Carbohydrate metabolism</keyword>
<keyword evidence="5" id="KW-1185">Reference proteome</keyword>
<dbReference type="Proteomes" id="UP001597199">
    <property type="component" value="Unassembled WGS sequence"/>
</dbReference>
<dbReference type="InterPro" id="IPR043129">
    <property type="entry name" value="ATPase_NBD"/>
</dbReference>
<dbReference type="Gene3D" id="1.10.10.10">
    <property type="entry name" value="Winged helix-like DNA-binding domain superfamily/Winged helix DNA-binding domain"/>
    <property type="match status" value="1"/>
</dbReference>
<dbReference type="InterPro" id="IPR000600">
    <property type="entry name" value="ROK"/>
</dbReference>
<gene>
    <name evidence="4" type="ORF">ACFQ41_03545</name>
</gene>
<keyword evidence="3" id="KW-0859">Xylose metabolism</keyword>
<evidence type="ECO:0000256" key="1">
    <source>
        <dbReference type="ARBA" id="ARBA00002486"/>
    </source>
</evidence>
<dbReference type="RefSeq" id="WP_204117768.1">
    <property type="nucleotide sequence ID" value="NZ_BOLV01000001.1"/>
</dbReference>
<proteinExistence type="inferred from homology"/>
<dbReference type="InterPro" id="IPR036390">
    <property type="entry name" value="WH_DNA-bd_sf"/>
</dbReference>
<dbReference type="InterPro" id="IPR036388">
    <property type="entry name" value="WH-like_DNA-bd_sf"/>
</dbReference>
<dbReference type="InterPro" id="IPR049874">
    <property type="entry name" value="ROK_cs"/>
</dbReference>
<dbReference type="SUPFAM" id="SSF46785">
    <property type="entry name" value="Winged helix' DNA-binding domain"/>
    <property type="match status" value="1"/>
</dbReference>